<keyword evidence="3 7" id="KW-0479">Metal-binding</keyword>
<evidence type="ECO:0000256" key="7">
    <source>
        <dbReference type="PIRSR" id="PIRSR602401-1"/>
    </source>
</evidence>
<dbReference type="Pfam" id="PF00067">
    <property type="entry name" value="p450"/>
    <property type="match status" value="1"/>
</dbReference>
<comment type="caution">
    <text evidence="10">The sequence shown here is derived from an EMBL/GenBank/DDBJ whole genome shotgun (WGS) entry which is preliminary data.</text>
</comment>
<dbReference type="InterPro" id="IPR002401">
    <property type="entry name" value="Cyt_P450_E_grp-I"/>
</dbReference>
<dbReference type="Gene3D" id="1.10.630.10">
    <property type="entry name" value="Cytochrome P450"/>
    <property type="match status" value="1"/>
</dbReference>
<dbReference type="EMBL" id="WTPW01000171">
    <property type="protein sequence ID" value="KAF0539420.1"/>
    <property type="molecule type" value="Genomic_DNA"/>
</dbReference>
<gene>
    <name evidence="10" type="ORF">F8M41_007068</name>
</gene>
<organism evidence="10 11">
    <name type="scientific">Gigaspora margarita</name>
    <dbReference type="NCBI Taxonomy" id="4874"/>
    <lineage>
        <taxon>Eukaryota</taxon>
        <taxon>Fungi</taxon>
        <taxon>Fungi incertae sedis</taxon>
        <taxon>Mucoromycota</taxon>
        <taxon>Glomeromycotina</taxon>
        <taxon>Glomeromycetes</taxon>
        <taxon>Diversisporales</taxon>
        <taxon>Gigasporaceae</taxon>
        <taxon>Gigaspora</taxon>
    </lineage>
</organism>
<keyword evidence="9" id="KW-0472">Membrane</keyword>
<evidence type="ECO:0000256" key="2">
    <source>
        <dbReference type="ARBA" id="ARBA00022617"/>
    </source>
</evidence>
<dbReference type="PROSITE" id="PS00086">
    <property type="entry name" value="CYTOCHROME_P450"/>
    <property type="match status" value="1"/>
</dbReference>
<evidence type="ECO:0000256" key="8">
    <source>
        <dbReference type="RuleBase" id="RU000461"/>
    </source>
</evidence>
<evidence type="ECO:0000313" key="10">
    <source>
        <dbReference type="EMBL" id="KAF0539420.1"/>
    </source>
</evidence>
<keyword evidence="6 8" id="KW-0503">Monooxygenase</keyword>
<sequence>MTFWLYLIFIVLILVFYFIRRVYKYPKELDFIPTVSSFKYISILLSNGGQHEIQKLIRESDPNKIGLVKVFDFGWKIHITDIEYAKSFLSESDSKIRNATQNSNKYFHWKRNEVSNGDHWIRQRNIASTAFNRALRPDMVAECINEFIMLLNKWADIPIDVLSLMKRLTIQILGKLAFSYDMKALDSLEEQPYFLEIYNKILQHLLNHLFTVFPFLNSLPLKRNIEFSSLIKEFDNFIFKMIEQRKLEISKAKNENENTDLLAEILDSANYEEYNYTNKELRDNLVNYFVAGHDTSATSFAFSRDIQNKAREEVINVLGSTSNLPTSENLKDLKYLTAIIMESLRLYPPASILVYRKPTKSLNLLSKITIPKGINISVNFWQIHRNPDIWNDADKFIPERFINPTKETKSSWIPFSIGPRNCIGQNFSMMEQKVVIALTLLNFEILLPPNAQHLDEIPLTKNLLLHPKKIDIIFSKLK</sequence>
<reference evidence="10 11" key="1">
    <citation type="journal article" date="2019" name="Environ. Microbiol.">
        <title>At the nexus of three kingdoms: the genome of the mycorrhizal fungus Gigaspora margarita provides insights into plant, endobacterial and fungal interactions.</title>
        <authorList>
            <person name="Venice F."/>
            <person name="Ghignone S."/>
            <person name="Salvioli di Fossalunga A."/>
            <person name="Amselem J."/>
            <person name="Novero M."/>
            <person name="Xianan X."/>
            <person name="Sedzielewska Toro K."/>
            <person name="Morin E."/>
            <person name="Lipzen A."/>
            <person name="Grigoriev I.V."/>
            <person name="Henrissat B."/>
            <person name="Martin F.M."/>
            <person name="Bonfante P."/>
        </authorList>
    </citation>
    <scope>NUCLEOTIDE SEQUENCE [LARGE SCALE GENOMIC DNA]</scope>
    <source>
        <strain evidence="10 11">BEG34</strain>
    </source>
</reference>
<evidence type="ECO:0000256" key="3">
    <source>
        <dbReference type="ARBA" id="ARBA00022723"/>
    </source>
</evidence>
<evidence type="ECO:0000256" key="1">
    <source>
        <dbReference type="ARBA" id="ARBA00010617"/>
    </source>
</evidence>
<dbReference type="PRINTS" id="PR00463">
    <property type="entry name" value="EP450I"/>
</dbReference>
<dbReference type="PANTHER" id="PTHR24291:SF50">
    <property type="entry name" value="BIFUNCTIONAL ALBAFLAVENONE MONOOXYGENASE_TERPENE SYNTHASE"/>
    <property type="match status" value="1"/>
</dbReference>
<dbReference type="Proteomes" id="UP000439903">
    <property type="component" value="Unassembled WGS sequence"/>
</dbReference>
<dbReference type="PRINTS" id="PR00385">
    <property type="entry name" value="P450"/>
</dbReference>
<dbReference type="OrthoDB" id="1470350at2759"/>
<dbReference type="InterPro" id="IPR050196">
    <property type="entry name" value="Cytochrome_P450_Monoox"/>
</dbReference>
<keyword evidence="2 7" id="KW-0349">Heme</keyword>
<protein>
    <submittedName>
        <fullName evidence="10">Cytochrome P450</fullName>
    </submittedName>
</protein>
<dbReference type="GO" id="GO:0016705">
    <property type="term" value="F:oxidoreductase activity, acting on paired donors, with incorporation or reduction of molecular oxygen"/>
    <property type="evidence" value="ECO:0007669"/>
    <property type="project" value="InterPro"/>
</dbReference>
<evidence type="ECO:0000313" key="11">
    <source>
        <dbReference type="Proteomes" id="UP000439903"/>
    </source>
</evidence>
<comment type="similarity">
    <text evidence="1 8">Belongs to the cytochrome P450 family.</text>
</comment>
<evidence type="ECO:0000256" key="6">
    <source>
        <dbReference type="ARBA" id="ARBA00023033"/>
    </source>
</evidence>
<dbReference type="GO" id="GO:0020037">
    <property type="term" value="F:heme binding"/>
    <property type="evidence" value="ECO:0007669"/>
    <property type="project" value="InterPro"/>
</dbReference>
<proteinExistence type="inferred from homology"/>
<keyword evidence="5 7" id="KW-0408">Iron</keyword>
<keyword evidence="9" id="KW-1133">Transmembrane helix</keyword>
<dbReference type="PANTHER" id="PTHR24291">
    <property type="entry name" value="CYTOCHROME P450 FAMILY 4"/>
    <property type="match status" value="1"/>
</dbReference>
<keyword evidence="9" id="KW-0812">Transmembrane</keyword>
<comment type="cofactor">
    <cofactor evidence="7">
        <name>heme</name>
        <dbReference type="ChEBI" id="CHEBI:30413"/>
    </cofactor>
</comment>
<dbReference type="SUPFAM" id="SSF48264">
    <property type="entry name" value="Cytochrome P450"/>
    <property type="match status" value="1"/>
</dbReference>
<evidence type="ECO:0000256" key="9">
    <source>
        <dbReference type="SAM" id="Phobius"/>
    </source>
</evidence>
<evidence type="ECO:0000256" key="4">
    <source>
        <dbReference type="ARBA" id="ARBA00023002"/>
    </source>
</evidence>
<dbReference type="InterPro" id="IPR036396">
    <property type="entry name" value="Cyt_P450_sf"/>
</dbReference>
<dbReference type="GO" id="GO:0005506">
    <property type="term" value="F:iron ion binding"/>
    <property type="evidence" value="ECO:0007669"/>
    <property type="project" value="InterPro"/>
</dbReference>
<evidence type="ECO:0000256" key="5">
    <source>
        <dbReference type="ARBA" id="ARBA00023004"/>
    </source>
</evidence>
<name>A0A8H4AWG5_GIGMA</name>
<dbReference type="InterPro" id="IPR017972">
    <property type="entry name" value="Cyt_P450_CS"/>
</dbReference>
<feature type="binding site" description="axial binding residue" evidence="7">
    <location>
        <position position="422"/>
    </location>
    <ligand>
        <name>heme</name>
        <dbReference type="ChEBI" id="CHEBI:30413"/>
    </ligand>
    <ligandPart>
        <name>Fe</name>
        <dbReference type="ChEBI" id="CHEBI:18248"/>
    </ligandPart>
</feature>
<keyword evidence="11" id="KW-1185">Reference proteome</keyword>
<dbReference type="GO" id="GO:0004497">
    <property type="term" value="F:monooxygenase activity"/>
    <property type="evidence" value="ECO:0007669"/>
    <property type="project" value="UniProtKB-KW"/>
</dbReference>
<dbReference type="InterPro" id="IPR001128">
    <property type="entry name" value="Cyt_P450"/>
</dbReference>
<accession>A0A8H4AWG5</accession>
<dbReference type="AlphaFoldDB" id="A0A8H4AWG5"/>
<keyword evidence="4 8" id="KW-0560">Oxidoreductase</keyword>
<feature type="transmembrane region" description="Helical" evidence="9">
    <location>
        <begin position="6"/>
        <end position="23"/>
    </location>
</feature>